<evidence type="ECO:0000256" key="2">
    <source>
        <dbReference type="ARBA" id="ARBA00022729"/>
    </source>
</evidence>
<evidence type="ECO:0000313" key="6">
    <source>
        <dbReference type="EMBL" id="TWS98009.1"/>
    </source>
</evidence>
<evidence type="ECO:0000259" key="5">
    <source>
        <dbReference type="PROSITE" id="PS51677"/>
    </source>
</evidence>
<sequence length="300" mass="33752">MPYQNQRTRRILATTNIILIIAILVILALMAWQILPRLIKFNNPQAPTTASQTRQVTTPTTRTSNHEQMNWKKQEQAVQLPILMYHAIHQMAPEEANNANLILDPVTFEEHIKALVDAGYYFLSPEEAYKALSENSLPQEKVVWLTFDDSLIDFYTVAYPILTKYGVKATNNVITSYTQEGRPGNLTLEQMKEMKANGMSFQSHSVSHPDLQYSSTEQQVAELTQSKTFLDQELGQDTMTLAYPAGRYSDQLLSLTQDSYKLGLTTNEGIASAANGLLTLNRLRILPTTSADSLLQQLNP</sequence>
<keyword evidence="4" id="KW-0472">Membrane</keyword>
<comment type="subcellular location">
    <subcellularLocation>
        <location evidence="1">Secreted</location>
    </subcellularLocation>
</comment>
<accession>A0A5C5SBT5</accession>
<keyword evidence="2" id="KW-0732">Signal</keyword>
<keyword evidence="4" id="KW-0812">Transmembrane</keyword>
<gene>
    <name evidence="6" type="ORF">FRX57_03520</name>
</gene>
<dbReference type="GO" id="GO:0016810">
    <property type="term" value="F:hydrolase activity, acting on carbon-nitrogen (but not peptide) bonds"/>
    <property type="evidence" value="ECO:0007669"/>
    <property type="project" value="InterPro"/>
</dbReference>
<proteinExistence type="predicted"/>
<name>A0A5C5SBT5_9STRE</name>
<dbReference type="PANTHER" id="PTHR34216">
    <property type="match status" value="1"/>
</dbReference>
<dbReference type="InterPro" id="IPR011330">
    <property type="entry name" value="Glyco_hydro/deAcase_b/a-brl"/>
</dbReference>
<dbReference type="Pfam" id="PF01522">
    <property type="entry name" value="Polysacc_deac_1"/>
    <property type="match status" value="1"/>
</dbReference>
<protein>
    <submittedName>
        <fullName evidence="6">Polysaccharide deacetylase family protein</fullName>
    </submittedName>
</protein>
<organism evidence="6 7">
    <name type="scientific">Streptococcus cuniculipharyngis</name>
    <dbReference type="NCBI Taxonomy" id="1562651"/>
    <lineage>
        <taxon>Bacteria</taxon>
        <taxon>Bacillati</taxon>
        <taxon>Bacillota</taxon>
        <taxon>Bacilli</taxon>
        <taxon>Lactobacillales</taxon>
        <taxon>Streptococcaceae</taxon>
        <taxon>Streptococcus</taxon>
    </lineage>
</organism>
<dbReference type="AlphaFoldDB" id="A0A5C5SBT5"/>
<comment type="caution">
    <text evidence="6">The sequence shown here is derived from an EMBL/GenBank/DDBJ whole genome shotgun (WGS) entry which is preliminary data.</text>
</comment>
<evidence type="ECO:0000256" key="3">
    <source>
        <dbReference type="SAM" id="MobiDB-lite"/>
    </source>
</evidence>
<dbReference type="InterPro" id="IPR051398">
    <property type="entry name" value="Polysacch_Deacetylase"/>
</dbReference>
<feature type="domain" description="NodB homology" evidence="5">
    <location>
        <begin position="141"/>
        <end position="300"/>
    </location>
</feature>
<dbReference type="GO" id="GO:0005576">
    <property type="term" value="C:extracellular region"/>
    <property type="evidence" value="ECO:0007669"/>
    <property type="project" value="UniProtKB-SubCell"/>
</dbReference>
<dbReference type="SUPFAM" id="SSF88713">
    <property type="entry name" value="Glycoside hydrolase/deacetylase"/>
    <property type="match status" value="1"/>
</dbReference>
<dbReference type="EMBL" id="VOHL01000002">
    <property type="protein sequence ID" value="TWS98009.1"/>
    <property type="molecule type" value="Genomic_DNA"/>
</dbReference>
<reference evidence="6 7" key="1">
    <citation type="submission" date="2019-08" db="EMBL/GenBank/DDBJ databases">
        <authorList>
            <person name="Lei W."/>
        </authorList>
    </citation>
    <scope>NUCLEOTIDE SEQUENCE [LARGE SCALE GENOMIC DNA]</scope>
    <source>
        <strain evidence="6 7">CCUG 66496</strain>
    </source>
</reference>
<evidence type="ECO:0000313" key="7">
    <source>
        <dbReference type="Proteomes" id="UP000317430"/>
    </source>
</evidence>
<evidence type="ECO:0000256" key="1">
    <source>
        <dbReference type="ARBA" id="ARBA00004613"/>
    </source>
</evidence>
<dbReference type="InterPro" id="IPR002509">
    <property type="entry name" value="NODB_dom"/>
</dbReference>
<dbReference type="RefSeq" id="WP_146566752.1">
    <property type="nucleotide sequence ID" value="NZ_VOHL01000002.1"/>
</dbReference>
<evidence type="ECO:0000256" key="4">
    <source>
        <dbReference type="SAM" id="Phobius"/>
    </source>
</evidence>
<keyword evidence="4" id="KW-1133">Transmembrane helix</keyword>
<dbReference type="GO" id="GO:0005975">
    <property type="term" value="P:carbohydrate metabolic process"/>
    <property type="evidence" value="ECO:0007669"/>
    <property type="project" value="InterPro"/>
</dbReference>
<feature type="transmembrane region" description="Helical" evidence="4">
    <location>
        <begin position="12"/>
        <end position="35"/>
    </location>
</feature>
<dbReference type="CDD" id="cd10918">
    <property type="entry name" value="CE4_NodB_like_5s_6s"/>
    <property type="match status" value="1"/>
</dbReference>
<dbReference type="Gene3D" id="3.20.20.370">
    <property type="entry name" value="Glycoside hydrolase/deacetylase"/>
    <property type="match status" value="1"/>
</dbReference>
<dbReference type="PANTHER" id="PTHR34216:SF3">
    <property type="entry name" value="POLY-BETA-1,6-N-ACETYL-D-GLUCOSAMINE N-DEACETYLASE"/>
    <property type="match status" value="1"/>
</dbReference>
<dbReference type="OrthoDB" id="9778320at2"/>
<feature type="compositionally biased region" description="Low complexity" evidence="3">
    <location>
        <begin position="47"/>
        <end position="63"/>
    </location>
</feature>
<keyword evidence="7" id="KW-1185">Reference proteome</keyword>
<dbReference type="Proteomes" id="UP000317430">
    <property type="component" value="Unassembled WGS sequence"/>
</dbReference>
<feature type="region of interest" description="Disordered" evidence="3">
    <location>
        <begin position="46"/>
        <end position="67"/>
    </location>
</feature>
<dbReference type="PROSITE" id="PS51677">
    <property type="entry name" value="NODB"/>
    <property type="match status" value="1"/>
</dbReference>